<dbReference type="EMBL" id="LT553527">
    <property type="protein sequence ID" value="SAM01550.1"/>
    <property type="molecule type" value="Genomic_DNA"/>
</dbReference>
<gene>
    <name evidence="9" type="primary">ABSGL_07291.1 scaffold 8717</name>
</gene>
<feature type="domain" description="Helicase C-terminal" evidence="8">
    <location>
        <begin position="39"/>
        <end position="200"/>
    </location>
</feature>
<dbReference type="SMART" id="SM00490">
    <property type="entry name" value="HELICc"/>
    <property type="match status" value="1"/>
</dbReference>
<dbReference type="InterPro" id="IPR049730">
    <property type="entry name" value="SNF2/RAD54-like_C"/>
</dbReference>
<dbReference type="GO" id="GO:0042393">
    <property type="term" value="F:histone binding"/>
    <property type="evidence" value="ECO:0007669"/>
    <property type="project" value="InterPro"/>
</dbReference>
<evidence type="ECO:0000259" key="7">
    <source>
        <dbReference type="PROSITE" id="PS50014"/>
    </source>
</evidence>
<organism evidence="9">
    <name type="scientific">Absidia glauca</name>
    <name type="common">Pin mould</name>
    <dbReference type="NCBI Taxonomy" id="4829"/>
    <lineage>
        <taxon>Eukaryota</taxon>
        <taxon>Fungi</taxon>
        <taxon>Fungi incertae sedis</taxon>
        <taxon>Mucoromycota</taxon>
        <taxon>Mucoromycotina</taxon>
        <taxon>Mucoromycetes</taxon>
        <taxon>Mucorales</taxon>
        <taxon>Cunninghamellaceae</taxon>
        <taxon>Absidia</taxon>
    </lineage>
</organism>
<evidence type="ECO:0000256" key="2">
    <source>
        <dbReference type="ARBA" id="ARBA00022801"/>
    </source>
</evidence>
<dbReference type="SUPFAM" id="SSF47370">
    <property type="entry name" value="Bromodomain"/>
    <property type="match status" value="1"/>
</dbReference>
<dbReference type="Gene3D" id="3.40.50.300">
    <property type="entry name" value="P-loop containing nucleotide triphosphate hydrolases"/>
    <property type="match status" value="1"/>
</dbReference>
<keyword evidence="2" id="KW-0378">Hydrolase</keyword>
<evidence type="ECO:0000256" key="1">
    <source>
        <dbReference type="ARBA" id="ARBA00004123"/>
    </source>
</evidence>
<dbReference type="SMART" id="SM01314">
    <property type="entry name" value="SnAC"/>
    <property type="match status" value="1"/>
</dbReference>
<dbReference type="Pfam" id="PF14619">
    <property type="entry name" value="SnAC"/>
    <property type="match status" value="1"/>
</dbReference>
<dbReference type="CDD" id="cd18793">
    <property type="entry name" value="SF2_C_SNF"/>
    <property type="match status" value="1"/>
</dbReference>
<dbReference type="InterPro" id="IPR027417">
    <property type="entry name" value="P-loop_NTPase"/>
</dbReference>
<dbReference type="InterPro" id="IPR036427">
    <property type="entry name" value="Bromodomain-like_sf"/>
</dbReference>
<evidence type="ECO:0000256" key="3">
    <source>
        <dbReference type="ARBA" id="ARBA00023117"/>
    </source>
</evidence>
<name>A0A168P0D8_ABSGL</name>
<dbReference type="InterPro" id="IPR018359">
    <property type="entry name" value="Bromodomain_CS"/>
</dbReference>
<dbReference type="SMART" id="SM00297">
    <property type="entry name" value="BROMO"/>
    <property type="match status" value="1"/>
</dbReference>
<feature type="region of interest" description="Disordered" evidence="6">
    <location>
        <begin position="282"/>
        <end position="395"/>
    </location>
</feature>
<dbReference type="GO" id="GO:0016787">
    <property type="term" value="F:hydrolase activity"/>
    <property type="evidence" value="ECO:0007669"/>
    <property type="project" value="UniProtKB-KW"/>
</dbReference>
<dbReference type="STRING" id="4829.A0A168P0D8"/>
<dbReference type="SUPFAM" id="SSF52540">
    <property type="entry name" value="P-loop containing nucleoside triphosphate hydrolases"/>
    <property type="match status" value="1"/>
</dbReference>
<evidence type="ECO:0000256" key="4">
    <source>
        <dbReference type="ARBA" id="ARBA00023242"/>
    </source>
</evidence>
<evidence type="ECO:0000313" key="10">
    <source>
        <dbReference type="Proteomes" id="UP000078561"/>
    </source>
</evidence>
<keyword evidence="3 5" id="KW-0103">Bromodomain</keyword>
<protein>
    <recommendedName>
        <fullName evidence="11">Bromo domain-containing protein</fullName>
    </recommendedName>
</protein>
<dbReference type="GO" id="GO:0006325">
    <property type="term" value="P:chromatin organization"/>
    <property type="evidence" value="ECO:0007669"/>
    <property type="project" value="UniProtKB-ARBA"/>
</dbReference>
<dbReference type="InterPro" id="IPR001650">
    <property type="entry name" value="Helicase_C-like"/>
</dbReference>
<evidence type="ECO:0008006" key="11">
    <source>
        <dbReference type="Google" id="ProtNLM"/>
    </source>
</evidence>
<feature type="compositionally biased region" description="Acidic residues" evidence="6">
    <location>
        <begin position="313"/>
        <end position="329"/>
    </location>
</feature>
<dbReference type="Pfam" id="PF00439">
    <property type="entry name" value="Bromodomain"/>
    <property type="match status" value="1"/>
</dbReference>
<dbReference type="InterPro" id="IPR001487">
    <property type="entry name" value="Bromodomain"/>
</dbReference>
<dbReference type="PANTHER" id="PTHR10799">
    <property type="entry name" value="SNF2/RAD54 HELICASE FAMILY"/>
    <property type="match status" value="1"/>
</dbReference>
<evidence type="ECO:0000256" key="6">
    <source>
        <dbReference type="SAM" id="MobiDB-lite"/>
    </source>
</evidence>
<dbReference type="PRINTS" id="PR00503">
    <property type="entry name" value="BROMODOMAIN"/>
</dbReference>
<dbReference type="GO" id="GO:0005634">
    <property type="term" value="C:nucleus"/>
    <property type="evidence" value="ECO:0007669"/>
    <property type="project" value="UniProtKB-SubCell"/>
</dbReference>
<dbReference type="OMA" id="EPIGRRH"/>
<dbReference type="InterPro" id="IPR029295">
    <property type="entry name" value="SnAC"/>
</dbReference>
<dbReference type="Gene3D" id="1.20.920.10">
    <property type="entry name" value="Bromodomain-like"/>
    <property type="match status" value="1"/>
</dbReference>
<accession>A0A168P0D8</accession>
<dbReference type="AlphaFoldDB" id="A0A168P0D8"/>
<reference evidence="9" key="1">
    <citation type="submission" date="2016-04" db="EMBL/GenBank/DDBJ databases">
        <authorList>
            <person name="Evans L.H."/>
            <person name="Alamgir A."/>
            <person name="Owens N."/>
            <person name="Weber N.D."/>
            <person name="Virtaneva K."/>
            <person name="Barbian K."/>
            <person name="Babar A."/>
            <person name="Rosenke K."/>
        </authorList>
    </citation>
    <scope>NUCLEOTIDE SEQUENCE [LARGE SCALE GENOMIC DNA]</scope>
    <source>
        <strain evidence="9">CBS 101.48</strain>
    </source>
</reference>
<dbReference type="PROSITE" id="PS00633">
    <property type="entry name" value="BROMODOMAIN_1"/>
    <property type="match status" value="1"/>
</dbReference>
<evidence type="ECO:0000313" key="9">
    <source>
        <dbReference type="EMBL" id="SAM01550.1"/>
    </source>
</evidence>
<comment type="subcellular location">
    <subcellularLocation>
        <location evidence="1">Nucleus</location>
    </subcellularLocation>
</comment>
<dbReference type="Pfam" id="PF00271">
    <property type="entry name" value="Helicase_C"/>
    <property type="match status" value="1"/>
</dbReference>
<dbReference type="InParanoid" id="A0A168P0D8"/>
<keyword evidence="10" id="KW-1185">Reference proteome</keyword>
<dbReference type="PROSITE" id="PS51194">
    <property type="entry name" value="HELICASE_CTER"/>
    <property type="match status" value="1"/>
</dbReference>
<feature type="domain" description="Bromo" evidence="7">
    <location>
        <begin position="425"/>
        <end position="495"/>
    </location>
</feature>
<evidence type="ECO:0000256" key="5">
    <source>
        <dbReference type="PROSITE-ProRule" id="PRU00035"/>
    </source>
</evidence>
<proteinExistence type="predicted"/>
<evidence type="ECO:0000259" key="8">
    <source>
        <dbReference type="PROSITE" id="PS51194"/>
    </source>
</evidence>
<keyword evidence="4" id="KW-0539">Nucleus</keyword>
<dbReference type="PROSITE" id="PS50014">
    <property type="entry name" value="BROMODOMAIN_2"/>
    <property type="match status" value="1"/>
</dbReference>
<sequence>MQLRKICNHPFVFEQVENAVNPMRRSNELLFRVSGKFELLDRMLPKLERTGHRVLIFFQMTHIMNIMEDFLSYRGFNYLRLDGTTKADERSMMLKQFNAPNSPYSVFLLSTRAGGLGLNLQTADTVIIFDSDWNPHQDLQAQDRAHRIGQTKEVRIFRLISANSVEEKILAKANYKLDIDGKVIQAGKFDNRSTEEDREAFLRSLLEDKADGDPAAQEDEDDIIDDDELNQILHRHEHELEVFAQVDLEKEKEDLEWWHRIGGRGSKVERLIQDTELPDIYQRDDYAPYNSEDEHEYGRGQRSREEIDYEDRPSDDELMDSLVDDDYLNEMEARKGRRSKPLAEGNRRKRELSTEASGELPKKNGKGKQSDGGRAPKRGRRSLHNDIDGPDTVSPRVRKQMTAIFEQVYQTALAAYEEDEEDEEAYRELSDLFMTLVDESDYPTYYTMIKNPISMEIINKRIHSPYYRTIQQFRNDFILMYENARTFNEEGSLVYEDADTLQSLVEAKIDQLCPGGVMPSFHTTQP</sequence>
<dbReference type="OrthoDB" id="6017at2759"/>
<dbReference type="Proteomes" id="UP000078561">
    <property type="component" value="Unassembled WGS sequence"/>
</dbReference>
<feature type="compositionally biased region" description="Basic and acidic residues" evidence="6">
    <location>
        <begin position="296"/>
        <end position="312"/>
    </location>
</feature>